<dbReference type="AlphaFoldDB" id="A0A1H9K4T3"/>
<dbReference type="Gene3D" id="1.10.10.60">
    <property type="entry name" value="Homeodomain-like"/>
    <property type="match status" value="2"/>
</dbReference>
<dbReference type="InterPro" id="IPR003313">
    <property type="entry name" value="AraC-bd"/>
</dbReference>
<protein>
    <submittedName>
        <fullName evidence="6">Transcriptional regulator, AraC family</fullName>
    </submittedName>
</protein>
<keyword evidence="3" id="KW-0010">Activator</keyword>
<keyword evidence="7" id="KW-1185">Reference proteome</keyword>
<feature type="domain" description="HTH araC/xylS-type" evidence="5">
    <location>
        <begin position="194"/>
        <end position="292"/>
    </location>
</feature>
<dbReference type="OrthoDB" id="9803764at2"/>
<proteinExistence type="predicted"/>
<dbReference type="RefSeq" id="WP_092497150.1">
    <property type="nucleotide sequence ID" value="NZ_FOFG01000009.1"/>
</dbReference>
<keyword evidence="1" id="KW-0805">Transcription regulation</keyword>
<evidence type="ECO:0000313" key="6">
    <source>
        <dbReference type="EMBL" id="SEQ94112.1"/>
    </source>
</evidence>
<dbReference type="Pfam" id="PF12833">
    <property type="entry name" value="HTH_18"/>
    <property type="match status" value="1"/>
</dbReference>
<reference evidence="6 7" key="1">
    <citation type="submission" date="2016-10" db="EMBL/GenBank/DDBJ databases">
        <authorList>
            <person name="de Groot N.N."/>
        </authorList>
    </citation>
    <scope>NUCLEOTIDE SEQUENCE [LARGE SCALE GENOMIC DNA]</scope>
    <source>
        <strain evidence="6 7">A52C2</strain>
    </source>
</reference>
<dbReference type="SUPFAM" id="SSF51215">
    <property type="entry name" value="Regulatory protein AraC"/>
    <property type="match status" value="1"/>
</dbReference>
<dbReference type="InterPro" id="IPR050204">
    <property type="entry name" value="AraC_XylS_family_regulators"/>
</dbReference>
<evidence type="ECO:0000256" key="4">
    <source>
        <dbReference type="ARBA" id="ARBA00023163"/>
    </source>
</evidence>
<dbReference type="EMBL" id="FOFG01000009">
    <property type="protein sequence ID" value="SEQ94112.1"/>
    <property type="molecule type" value="Genomic_DNA"/>
</dbReference>
<dbReference type="InterPro" id="IPR037923">
    <property type="entry name" value="HTH-like"/>
</dbReference>
<dbReference type="SMART" id="SM00342">
    <property type="entry name" value="HTH_ARAC"/>
    <property type="match status" value="1"/>
</dbReference>
<dbReference type="PRINTS" id="PR00032">
    <property type="entry name" value="HTHARAC"/>
</dbReference>
<dbReference type="SUPFAM" id="SSF46689">
    <property type="entry name" value="Homeodomain-like"/>
    <property type="match status" value="2"/>
</dbReference>
<dbReference type="PROSITE" id="PS00041">
    <property type="entry name" value="HTH_ARAC_FAMILY_1"/>
    <property type="match status" value="1"/>
</dbReference>
<evidence type="ECO:0000256" key="2">
    <source>
        <dbReference type="ARBA" id="ARBA00023125"/>
    </source>
</evidence>
<dbReference type="Pfam" id="PF02311">
    <property type="entry name" value="AraC_binding"/>
    <property type="match status" value="1"/>
</dbReference>
<evidence type="ECO:0000259" key="5">
    <source>
        <dbReference type="PROSITE" id="PS01124"/>
    </source>
</evidence>
<dbReference type="STRING" id="1855383.SAMN05216548_10980"/>
<dbReference type="GO" id="GO:0043565">
    <property type="term" value="F:sequence-specific DNA binding"/>
    <property type="evidence" value="ECO:0007669"/>
    <property type="project" value="InterPro"/>
</dbReference>
<dbReference type="InterPro" id="IPR018060">
    <property type="entry name" value="HTH_AraC"/>
</dbReference>
<dbReference type="PANTHER" id="PTHR46796">
    <property type="entry name" value="HTH-TYPE TRANSCRIPTIONAL ACTIVATOR RHAS-RELATED"/>
    <property type="match status" value="1"/>
</dbReference>
<evidence type="ECO:0000256" key="3">
    <source>
        <dbReference type="ARBA" id="ARBA00023159"/>
    </source>
</evidence>
<gene>
    <name evidence="6" type="ORF">SAMN05216548_10980</name>
</gene>
<dbReference type="GO" id="GO:0003700">
    <property type="term" value="F:DNA-binding transcription factor activity"/>
    <property type="evidence" value="ECO:0007669"/>
    <property type="project" value="InterPro"/>
</dbReference>
<keyword evidence="4" id="KW-0804">Transcription</keyword>
<dbReference type="PANTHER" id="PTHR46796:SF6">
    <property type="entry name" value="ARAC SUBFAMILY"/>
    <property type="match status" value="1"/>
</dbReference>
<evidence type="ECO:0000313" key="7">
    <source>
        <dbReference type="Proteomes" id="UP000199647"/>
    </source>
</evidence>
<evidence type="ECO:0000256" key="1">
    <source>
        <dbReference type="ARBA" id="ARBA00023015"/>
    </source>
</evidence>
<dbReference type="PROSITE" id="PS01124">
    <property type="entry name" value="HTH_ARAC_FAMILY_2"/>
    <property type="match status" value="1"/>
</dbReference>
<name>A0A1H9K4T3_9HYPH</name>
<dbReference type="InterPro" id="IPR009057">
    <property type="entry name" value="Homeodomain-like_sf"/>
</dbReference>
<keyword evidence="2" id="KW-0238">DNA-binding</keyword>
<sequence>MGDFVLDALTRNGPVMKTLSLPRGRHRLHAMPTNFGYDRVTSQSYDWSGRKRGETPFTVLQHTLSGRGHLTYDRRLHRIEAGDTMLVMIPHDHRYWLAEGDHWEFFWISMYGQEALRLQKTILDVRGPVFRLSEEAIGLLAASCHGLLERAGQDLPERPGTASSLAYQALMALYDDLLAPHSDSAGGEDAGTLDAIRGYVREHLDQPLDVEALARLAGFSRAHFTRIFTAAEGIPPAEYVLNERMRRAARLLESGDLPVKAISIACGFSDPNYFAKAFRRTFGTSPTEFRTTGMYAVNRALDESFRASEPARS</sequence>
<dbReference type="InterPro" id="IPR018062">
    <property type="entry name" value="HTH_AraC-typ_CS"/>
</dbReference>
<dbReference type="Proteomes" id="UP000199647">
    <property type="component" value="Unassembled WGS sequence"/>
</dbReference>
<organism evidence="6 7">
    <name type="scientific">Faunimonas pinastri</name>
    <dbReference type="NCBI Taxonomy" id="1855383"/>
    <lineage>
        <taxon>Bacteria</taxon>
        <taxon>Pseudomonadati</taxon>
        <taxon>Pseudomonadota</taxon>
        <taxon>Alphaproteobacteria</taxon>
        <taxon>Hyphomicrobiales</taxon>
        <taxon>Afifellaceae</taxon>
        <taxon>Faunimonas</taxon>
    </lineage>
</organism>
<dbReference type="InterPro" id="IPR020449">
    <property type="entry name" value="Tscrpt_reg_AraC-type_HTH"/>
</dbReference>
<accession>A0A1H9K4T3</accession>